<dbReference type="STRING" id="391587.KAOT1_01964"/>
<evidence type="ECO:0000313" key="1">
    <source>
        <dbReference type="EMBL" id="EDP95062.1"/>
    </source>
</evidence>
<name>A9E6N7_9FLAO</name>
<protein>
    <submittedName>
        <fullName evidence="1">Uncharacterized protein</fullName>
    </submittedName>
</protein>
<accession>A9E6N7</accession>
<dbReference type="AlphaFoldDB" id="A9E6N7"/>
<evidence type="ECO:0000313" key="2">
    <source>
        <dbReference type="Proteomes" id="UP000002945"/>
    </source>
</evidence>
<keyword evidence="2" id="KW-1185">Reference proteome</keyword>
<organism evidence="1 2">
    <name type="scientific">Kordia algicida OT-1</name>
    <dbReference type="NCBI Taxonomy" id="391587"/>
    <lineage>
        <taxon>Bacteria</taxon>
        <taxon>Pseudomonadati</taxon>
        <taxon>Bacteroidota</taxon>
        <taxon>Flavobacteriia</taxon>
        <taxon>Flavobacteriales</taxon>
        <taxon>Flavobacteriaceae</taxon>
        <taxon>Kordia</taxon>
    </lineage>
</organism>
<dbReference type="EMBL" id="ABIB01000011">
    <property type="protein sequence ID" value="EDP95062.1"/>
    <property type="molecule type" value="Genomic_DNA"/>
</dbReference>
<proteinExistence type="predicted"/>
<dbReference type="Proteomes" id="UP000002945">
    <property type="component" value="Unassembled WGS sequence"/>
</dbReference>
<gene>
    <name evidence="1" type="ORF">KAOT1_01964</name>
</gene>
<dbReference type="HOGENOM" id="CLU_2752547_0_0_10"/>
<sequence length="70" mass="7786">MIFYFKVCLTKKNKIMKKRTLNSLVLNKKTISALEAVSSIGGDCTSTWDVCERQCIYTICPIEGATCATC</sequence>
<comment type="caution">
    <text evidence="1">The sequence shown here is derived from an EMBL/GenBank/DDBJ whole genome shotgun (WGS) entry which is preliminary data.</text>
</comment>
<reference evidence="1 2" key="1">
    <citation type="journal article" date="2011" name="J. Bacteriol.">
        <title>Genome sequence of the algicidal bacterium Kordia algicida OT-1.</title>
        <authorList>
            <person name="Lee H.S."/>
            <person name="Kang S.G."/>
            <person name="Kwon K.K."/>
            <person name="Lee J.H."/>
            <person name="Kim S.J."/>
        </authorList>
    </citation>
    <scope>NUCLEOTIDE SEQUENCE [LARGE SCALE GENOMIC DNA]</scope>
    <source>
        <strain evidence="1 2">OT-1</strain>
    </source>
</reference>